<dbReference type="RefSeq" id="WP_012056805.1">
    <property type="nucleotide sequence ID" value="NZ_CP007389.1"/>
</dbReference>
<evidence type="ECO:0000256" key="6">
    <source>
        <dbReference type="ARBA" id="ARBA00022833"/>
    </source>
</evidence>
<comment type="cofactor">
    <cofactor evidence="7">
        <name>Zn(2+)</name>
        <dbReference type="ChEBI" id="CHEBI:29105"/>
    </cofactor>
    <text evidence="7">Binds 1 zinc ion.</text>
</comment>
<dbReference type="Proteomes" id="UP000185490">
    <property type="component" value="Chromosome"/>
</dbReference>
<dbReference type="HAMAP" id="MF_00009">
    <property type="entry name" value="Endoribonucl_YbeY"/>
    <property type="match status" value="1"/>
</dbReference>
<keyword evidence="3 7" id="KW-0479">Metal-binding</keyword>
<feature type="binding site" evidence="7">
    <location>
        <position position="108"/>
    </location>
    <ligand>
        <name>Zn(2+)</name>
        <dbReference type="ChEBI" id="CHEBI:29105"/>
        <note>catalytic</note>
    </ligand>
</feature>
<dbReference type="SUPFAM" id="SSF55486">
    <property type="entry name" value="Metalloproteases ('zincins'), catalytic domain"/>
    <property type="match status" value="1"/>
</dbReference>
<name>A0ABM6GDF2_9BACT</name>
<evidence type="ECO:0000313" key="9">
    <source>
        <dbReference type="Proteomes" id="UP000185490"/>
    </source>
</evidence>
<dbReference type="PANTHER" id="PTHR46986:SF1">
    <property type="entry name" value="ENDORIBONUCLEASE YBEY, CHLOROPLASTIC"/>
    <property type="match status" value="1"/>
</dbReference>
<accession>A0ABM6GDF2</accession>
<keyword evidence="7" id="KW-0690">Ribosome biogenesis</keyword>
<keyword evidence="9" id="KW-1185">Reference proteome</keyword>
<gene>
    <name evidence="7" type="primary">ybeY</name>
    <name evidence="8" type="ORF">BW47_03080</name>
</gene>
<evidence type="ECO:0000256" key="3">
    <source>
        <dbReference type="ARBA" id="ARBA00022723"/>
    </source>
</evidence>
<dbReference type="InterPro" id="IPR023091">
    <property type="entry name" value="MetalPrtase_cat_dom_sf_prd"/>
</dbReference>
<comment type="similarity">
    <text evidence="1 7">Belongs to the endoribonuclease YbeY family.</text>
</comment>
<dbReference type="InterPro" id="IPR002036">
    <property type="entry name" value="YbeY"/>
</dbReference>
<dbReference type="Pfam" id="PF02130">
    <property type="entry name" value="YbeY"/>
    <property type="match status" value="1"/>
</dbReference>
<evidence type="ECO:0000256" key="2">
    <source>
        <dbReference type="ARBA" id="ARBA00022722"/>
    </source>
</evidence>
<evidence type="ECO:0000256" key="5">
    <source>
        <dbReference type="ARBA" id="ARBA00022801"/>
    </source>
</evidence>
<organism evidence="8 9">
    <name type="scientific">Thermosipho melanesiensis</name>
    <dbReference type="NCBI Taxonomy" id="46541"/>
    <lineage>
        <taxon>Bacteria</taxon>
        <taxon>Thermotogati</taxon>
        <taxon>Thermotogota</taxon>
        <taxon>Thermotogae</taxon>
        <taxon>Thermotogales</taxon>
        <taxon>Fervidobacteriaceae</taxon>
        <taxon>Thermosipho</taxon>
    </lineage>
</organism>
<dbReference type="NCBIfam" id="TIGR00043">
    <property type="entry name" value="rRNA maturation RNase YbeY"/>
    <property type="match status" value="1"/>
</dbReference>
<keyword evidence="6 7" id="KW-0862">Zinc</keyword>
<keyword evidence="7" id="KW-0698">rRNA processing</keyword>
<sequence length="138" mass="16459">MVTTNKNIEEKYIRTVDEVTRNELGKEVNINLVFLSKEKIKKINREFRNINSETDVLTFVYGDDDLFAEIYLCEDVIEENAKKFSNTYEKELLMVLIHAALHCSGYDHEYDKTNAKKMFDLQERYYEKYLKKYGMDNV</sequence>
<protein>
    <recommendedName>
        <fullName evidence="7">Endoribonuclease YbeY</fullName>
        <ecNumber evidence="7">3.1.-.-</ecNumber>
    </recommendedName>
</protein>
<feature type="binding site" evidence="7">
    <location>
        <position position="102"/>
    </location>
    <ligand>
        <name>Zn(2+)</name>
        <dbReference type="ChEBI" id="CHEBI:29105"/>
        <note>catalytic</note>
    </ligand>
</feature>
<keyword evidence="5 7" id="KW-0378">Hydrolase</keyword>
<proteinExistence type="inferred from homology"/>
<comment type="function">
    <text evidence="7">Single strand-specific metallo-endoribonuclease involved in late-stage 70S ribosome quality control and in maturation of the 3' terminus of the 16S rRNA.</text>
</comment>
<keyword evidence="2 7" id="KW-0540">Nuclease</keyword>
<dbReference type="Gene3D" id="3.40.390.30">
    <property type="entry name" value="Metalloproteases ('zincins'), catalytic domain"/>
    <property type="match status" value="1"/>
</dbReference>
<keyword evidence="4 7" id="KW-0255">Endonuclease</keyword>
<feature type="binding site" evidence="7">
    <location>
        <position position="98"/>
    </location>
    <ligand>
        <name>Zn(2+)</name>
        <dbReference type="ChEBI" id="CHEBI:29105"/>
        <note>catalytic</note>
    </ligand>
</feature>
<evidence type="ECO:0000313" key="8">
    <source>
        <dbReference type="EMBL" id="APT73604.1"/>
    </source>
</evidence>
<comment type="subcellular location">
    <subcellularLocation>
        <location evidence="7">Cytoplasm</location>
    </subcellularLocation>
</comment>
<evidence type="ECO:0000256" key="7">
    <source>
        <dbReference type="HAMAP-Rule" id="MF_00009"/>
    </source>
</evidence>
<keyword evidence="7" id="KW-0963">Cytoplasm</keyword>
<dbReference type="EC" id="3.1.-.-" evidence="7"/>
<reference evidence="8 9" key="1">
    <citation type="submission" date="2014-02" db="EMBL/GenBank/DDBJ databases">
        <title>Diversity of Thermotogales isolates from hydrothermal vents.</title>
        <authorList>
            <person name="Haverkamp T.H.A."/>
            <person name="Lossouarn J."/>
            <person name="Geslin C."/>
            <person name="Nesbo C.L."/>
        </authorList>
    </citation>
    <scope>NUCLEOTIDE SEQUENCE [LARGE SCALE GENOMIC DNA]</scope>
    <source>
        <strain evidence="8 9">431</strain>
    </source>
</reference>
<dbReference type="EMBL" id="CP007389">
    <property type="protein sequence ID" value="APT73604.1"/>
    <property type="molecule type" value="Genomic_DNA"/>
</dbReference>
<dbReference type="PANTHER" id="PTHR46986">
    <property type="entry name" value="ENDORIBONUCLEASE YBEY, CHLOROPLASTIC"/>
    <property type="match status" value="1"/>
</dbReference>
<evidence type="ECO:0000256" key="4">
    <source>
        <dbReference type="ARBA" id="ARBA00022759"/>
    </source>
</evidence>
<evidence type="ECO:0000256" key="1">
    <source>
        <dbReference type="ARBA" id="ARBA00010875"/>
    </source>
</evidence>